<protein>
    <submittedName>
        <fullName evidence="3">DUF4142 domain-containing protein</fullName>
    </submittedName>
</protein>
<evidence type="ECO:0000259" key="2">
    <source>
        <dbReference type="Pfam" id="PF13628"/>
    </source>
</evidence>
<keyword evidence="1" id="KW-0812">Transmembrane</keyword>
<dbReference type="EMBL" id="JBHMEX010000013">
    <property type="protein sequence ID" value="MFB9063202.1"/>
    <property type="molecule type" value="Genomic_DNA"/>
</dbReference>
<sequence>MKIHTVLPTKYLLIKAFFVFAILTTMLSCKKNEAFEKTADKDIFSKNNSEEIDAYFLVATANISKAIISKSQIAQQKCQDVRIKRLSSKIETNQNELLREITTMASKKLVIILNTDEKQSNDDLYTLIGTNKADFDKAYIDLIIESISDQIELLKSITRETNDTDIIKLSIKYLPTQYRFLDESKALKKE</sequence>
<organism evidence="3 4">
    <name type="scientific">Flavobacterium branchiarum</name>
    <dbReference type="NCBI Taxonomy" id="1114870"/>
    <lineage>
        <taxon>Bacteria</taxon>
        <taxon>Pseudomonadati</taxon>
        <taxon>Bacteroidota</taxon>
        <taxon>Flavobacteriia</taxon>
        <taxon>Flavobacteriales</taxon>
        <taxon>Flavobacteriaceae</taxon>
        <taxon>Flavobacterium</taxon>
    </lineage>
</organism>
<dbReference type="RefSeq" id="WP_290266034.1">
    <property type="nucleotide sequence ID" value="NZ_JAUFQQ010000005.1"/>
</dbReference>
<evidence type="ECO:0000313" key="3">
    <source>
        <dbReference type="EMBL" id="MFB9063202.1"/>
    </source>
</evidence>
<dbReference type="PROSITE" id="PS51257">
    <property type="entry name" value="PROKAR_LIPOPROTEIN"/>
    <property type="match status" value="1"/>
</dbReference>
<name>A0ABV5FI35_9FLAO</name>
<evidence type="ECO:0000256" key="1">
    <source>
        <dbReference type="SAM" id="Phobius"/>
    </source>
</evidence>
<gene>
    <name evidence="3" type="ORF">ACFFUQ_04145</name>
</gene>
<keyword evidence="4" id="KW-1185">Reference proteome</keyword>
<dbReference type="InterPro" id="IPR012347">
    <property type="entry name" value="Ferritin-like"/>
</dbReference>
<dbReference type="Gene3D" id="1.20.1260.10">
    <property type="match status" value="1"/>
</dbReference>
<comment type="caution">
    <text evidence="3">The sequence shown here is derived from an EMBL/GenBank/DDBJ whole genome shotgun (WGS) entry which is preliminary data.</text>
</comment>
<reference evidence="3 4" key="1">
    <citation type="submission" date="2024-09" db="EMBL/GenBank/DDBJ databases">
        <authorList>
            <person name="Sun Q."/>
            <person name="Mori K."/>
        </authorList>
    </citation>
    <scope>NUCLEOTIDE SEQUENCE [LARGE SCALE GENOMIC DNA]</scope>
    <source>
        <strain evidence="3 4">CECT 7908</strain>
    </source>
</reference>
<proteinExistence type="predicted"/>
<feature type="transmembrane region" description="Helical" evidence="1">
    <location>
        <begin position="12"/>
        <end position="29"/>
    </location>
</feature>
<accession>A0ABV5FI35</accession>
<dbReference type="Proteomes" id="UP001589589">
    <property type="component" value="Unassembled WGS sequence"/>
</dbReference>
<dbReference type="InterPro" id="IPR025419">
    <property type="entry name" value="DUF4142"/>
</dbReference>
<evidence type="ECO:0000313" key="4">
    <source>
        <dbReference type="Proteomes" id="UP001589589"/>
    </source>
</evidence>
<keyword evidence="1" id="KW-1133">Transmembrane helix</keyword>
<feature type="domain" description="DUF4142" evidence="2">
    <location>
        <begin position="53"/>
        <end position="187"/>
    </location>
</feature>
<dbReference type="Pfam" id="PF13628">
    <property type="entry name" value="DUF4142"/>
    <property type="match status" value="1"/>
</dbReference>
<keyword evidence="1" id="KW-0472">Membrane</keyword>